<keyword evidence="3" id="KW-1185">Reference proteome</keyword>
<accession>A0A183IKP4</accession>
<dbReference type="EMBL" id="UZAM01008176">
    <property type="protein sequence ID" value="VDP03629.1"/>
    <property type="molecule type" value="Genomic_DNA"/>
</dbReference>
<evidence type="ECO:0000313" key="4">
    <source>
        <dbReference type="WBParaSite" id="SBAD_0000437201-mRNA-1"/>
    </source>
</evidence>
<dbReference type="AlphaFoldDB" id="A0A183IKP4"/>
<evidence type="ECO:0000313" key="2">
    <source>
        <dbReference type="EMBL" id="VDP03629.1"/>
    </source>
</evidence>
<organism evidence="4">
    <name type="scientific">Soboliphyme baturini</name>
    <dbReference type="NCBI Taxonomy" id="241478"/>
    <lineage>
        <taxon>Eukaryota</taxon>
        <taxon>Metazoa</taxon>
        <taxon>Ecdysozoa</taxon>
        <taxon>Nematoda</taxon>
        <taxon>Enoplea</taxon>
        <taxon>Dorylaimia</taxon>
        <taxon>Dioctophymatida</taxon>
        <taxon>Dioctophymatoidea</taxon>
        <taxon>Soboliphymatidae</taxon>
        <taxon>Soboliphyme</taxon>
    </lineage>
</organism>
<dbReference type="Proteomes" id="UP000270296">
    <property type="component" value="Unassembled WGS sequence"/>
</dbReference>
<dbReference type="WBParaSite" id="SBAD_0000437201-mRNA-1">
    <property type="protein sequence ID" value="SBAD_0000437201-mRNA-1"/>
    <property type="gene ID" value="SBAD_0000437201"/>
</dbReference>
<reference evidence="2 3" key="2">
    <citation type="submission" date="2018-11" db="EMBL/GenBank/DDBJ databases">
        <authorList>
            <consortium name="Pathogen Informatics"/>
        </authorList>
    </citation>
    <scope>NUCLEOTIDE SEQUENCE [LARGE SCALE GENOMIC DNA]</scope>
</reference>
<gene>
    <name evidence="2" type="ORF">SBAD_LOCUS4190</name>
</gene>
<proteinExistence type="predicted"/>
<feature type="region of interest" description="Disordered" evidence="1">
    <location>
        <begin position="76"/>
        <end position="98"/>
    </location>
</feature>
<evidence type="ECO:0000313" key="3">
    <source>
        <dbReference type="Proteomes" id="UP000270296"/>
    </source>
</evidence>
<sequence>MCAAVIGHRHDRMAPVGCPMSFTAALPTDDQPETVEGTDLPLRRATWHLRGTYKSTFHPSSNYLFTTSTALRNRTPVEPSRVPPAQHGGGSLFVANSV</sequence>
<evidence type="ECO:0000256" key="1">
    <source>
        <dbReference type="SAM" id="MobiDB-lite"/>
    </source>
</evidence>
<protein>
    <submittedName>
        <fullName evidence="2 4">Uncharacterized protein</fullName>
    </submittedName>
</protein>
<name>A0A183IKP4_9BILA</name>
<reference evidence="4" key="1">
    <citation type="submission" date="2016-06" db="UniProtKB">
        <authorList>
            <consortium name="WormBaseParasite"/>
        </authorList>
    </citation>
    <scope>IDENTIFICATION</scope>
</reference>